<evidence type="ECO:0000256" key="4">
    <source>
        <dbReference type="SAM" id="SignalP"/>
    </source>
</evidence>
<accession>A0A4C1ZN00</accession>
<dbReference type="SUPFAM" id="SSF56574">
    <property type="entry name" value="Serpins"/>
    <property type="match status" value="1"/>
</dbReference>
<dbReference type="PROSITE" id="PS00284">
    <property type="entry name" value="SERPIN"/>
    <property type="match status" value="1"/>
</dbReference>
<evidence type="ECO:0000256" key="3">
    <source>
        <dbReference type="RuleBase" id="RU000411"/>
    </source>
</evidence>
<evidence type="ECO:0000313" key="7">
    <source>
        <dbReference type="Proteomes" id="UP000299102"/>
    </source>
</evidence>
<keyword evidence="7" id="KW-1185">Reference proteome</keyword>
<dbReference type="Proteomes" id="UP000299102">
    <property type="component" value="Unassembled WGS sequence"/>
</dbReference>
<dbReference type="PROSITE" id="PS51257">
    <property type="entry name" value="PROKAR_LIPOPROTEIN"/>
    <property type="match status" value="1"/>
</dbReference>
<dbReference type="InterPro" id="IPR042178">
    <property type="entry name" value="Serpin_sf_1"/>
</dbReference>
<feature type="signal peptide" evidence="4">
    <location>
        <begin position="1"/>
        <end position="22"/>
    </location>
</feature>
<evidence type="ECO:0000256" key="2">
    <source>
        <dbReference type="ARBA" id="ARBA00022900"/>
    </source>
</evidence>
<dbReference type="GO" id="GO:0004867">
    <property type="term" value="F:serine-type endopeptidase inhibitor activity"/>
    <property type="evidence" value="ECO:0007669"/>
    <property type="project" value="UniProtKB-KW"/>
</dbReference>
<dbReference type="Gene3D" id="3.30.497.10">
    <property type="entry name" value="Antithrombin, subunit I, domain 2"/>
    <property type="match status" value="1"/>
</dbReference>
<dbReference type="InterPro" id="IPR000215">
    <property type="entry name" value="Serpin_fam"/>
</dbReference>
<keyword evidence="4" id="KW-0732">Signal</keyword>
<dbReference type="Pfam" id="PF00079">
    <property type="entry name" value="Serpin"/>
    <property type="match status" value="1"/>
</dbReference>
<sequence>MVVSVKTLPLVVALSVVTACCGSELSDNCRSFSLKLINITELSRDKRNVVLFPFVTWNLLFTVALAAGGETARQVLSTLELSHENESVLIKVNKALNEKVLHSDRTGVQYTSGIYMFSNNEFQINPVFEATINYGLEIENRVLDIGNSTAAAVTANSAIVSSCSKNNVFSEKDFNAMRMVISTVTSFEGLWMLPFNAQDTTIEPFYNESGEIIHQVYMMNQRNKFPFTNIRELEAFVLELPFGSNDKYCMLILLPYRGTTVSEVYQNLVHNLTLEDVFYNLNNDTRNYGLDNIDIKIPQFEITSNSQSNQRLHNMGVRDMFDRKLANFSRATSESIYVSRIARRANIKVTESGTSACASSSAIFIDRVIPLTAVSGTAAQRPIKSDPVYSPAFIANRPFLYYVMEKTTTTIIFGGVLSESIVF</sequence>
<name>A0A4C1ZN00_EUMVA</name>
<keyword evidence="2" id="KW-0722">Serine protease inhibitor</keyword>
<keyword evidence="1" id="KW-0646">Protease inhibitor</keyword>
<comment type="caution">
    <text evidence="6">The sequence shown here is derived from an EMBL/GenBank/DDBJ whole genome shotgun (WGS) entry which is preliminary data.</text>
</comment>
<dbReference type="OrthoDB" id="8168110at2759"/>
<dbReference type="STRING" id="151549.A0A4C1ZN00"/>
<comment type="similarity">
    <text evidence="3">Belongs to the serpin family.</text>
</comment>
<evidence type="ECO:0000256" key="1">
    <source>
        <dbReference type="ARBA" id="ARBA00022690"/>
    </source>
</evidence>
<reference evidence="6 7" key="1">
    <citation type="journal article" date="2019" name="Commun. Biol.">
        <title>The bagworm genome reveals a unique fibroin gene that provides high tensile strength.</title>
        <authorList>
            <person name="Kono N."/>
            <person name="Nakamura H."/>
            <person name="Ohtoshi R."/>
            <person name="Tomita M."/>
            <person name="Numata K."/>
            <person name="Arakawa K."/>
        </authorList>
    </citation>
    <scope>NUCLEOTIDE SEQUENCE [LARGE SCALE GENOMIC DNA]</scope>
</reference>
<feature type="domain" description="Serpin" evidence="5">
    <location>
        <begin position="34"/>
        <end position="420"/>
    </location>
</feature>
<dbReference type="InterPro" id="IPR042185">
    <property type="entry name" value="Serpin_sf_2"/>
</dbReference>
<dbReference type="InterPro" id="IPR023796">
    <property type="entry name" value="Serpin_dom"/>
</dbReference>
<evidence type="ECO:0000313" key="6">
    <source>
        <dbReference type="EMBL" id="GBP88454.1"/>
    </source>
</evidence>
<feature type="chain" id="PRO_5020034505" evidence="4">
    <location>
        <begin position="23"/>
        <end position="423"/>
    </location>
</feature>
<protein>
    <submittedName>
        <fullName evidence="6">Serine protease inhibitor 77Ba</fullName>
    </submittedName>
</protein>
<dbReference type="AlphaFoldDB" id="A0A4C1ZN00"/>
<evidence type="ECO:0000259" key="5">
    <source>
        <dbReference type="SMART" id="SM00093"/>
    </source>
</evidence>
<dbReference type="Gene3D" id="2.30.39.10">
    <property type="entry name" value="Alpha-1-antitrypsin, domain 1"/>
    <property type="match status" value="1"/>
</dbReference>
<dbReference type="GO" id="GO:0005615">
    <property type="term" value="C:extracellular space"/>
    <property type="evidence" value="ECO:0007669"/>
    <property type="project" value="InterPro"/>
</dbReference>
<dbReference type="PANTHER" id="PTHR11461:SF367">
    <property type="entry name" value="GH21475P-RELATED"/>
    <property type="match status" value="1"/>
</dbReference>
<gene>
    <name evidence="6" type="primary">Spn77Ba</name>
    <name evidence="6" type="ORF">EVAR_68224_1</name>
</gene>
<proteinExistence type="inferred from homology"/>
<dbReference type="InterPro" id="IPR023795">
    <property type="entry name" value="Serpin_CS"/>
</dbReference>
<dbReference type="SMART" id="SM00093">
    <property type="entry name" value="SERPIN"/>
    <property type="match status" value="1"/>
</dbReference>
<organism evidence="6 7">
    <name type="scientific">Eumeta variegata</name>
    <name type="common">Bagworm moth</name>
    <name type="synonym">Eumeta japonica</name>
    <dbReference type="NCBI Taxonomy" id="151549"/>
    <lineage>
        <taxon>Eukaryota</taxon>
        <taxon>Metazoa</taxon>
        <taxon>Ecdysozoa</taxon>
        <taxon>Arthropoda</taxon>
        <taxon>Hexapoda</taxon>
        <taxon>Insecta</taxon>
        <taxon>Pterygota</taxon>
        <taxon>Neoptera</taxon>
        <taxon>Endopterygota</taxon>
        <taxon>Lepidoptera</taxon>
        <taxon>Glossata</taxon>
        <taxon>Ditrysia</taxon>
        <taxon>Tineoidea</taxon>
        <taxon>Psychidae</taxon>
        <taxon>Oiketicinae</taxon>
        <taxon>Eumeta</taxon>
    </lineage>
</organism>
<dbReference type="InterPro" id="IPR036186">
    <property type="entry name" value="Serpin_sf"/>
</dbReference>
<dbReference type="EMBL" id="BGZK01001935">
    <property type="protein sequence ID" value="GBP88454.1"/>
    <property type="molecule type" value="Genomic_DNA"/>
</dbReference>
<dbReference type="PANTHER" id="PTHR11461">
    <property type="entry name" value="SERINE PROTEASE INHIBITOR, SERPIN"/>
    <property type="match status" value="1"/>
</dbReference>